<evidence type="ECO:0000256" key="2">
    <source>
        <dbReference type="SAM" id="MobiDB-lite"/>
    </source>
</evidence>
<reference evidence="4" key="1">
    <citation type="submission" date="2023-07" db="EMBL/GenBank/DDBJ databases">
        <title>Sorghum-associated microbial communities from plants grown in Nebraska, USA.</title>
        <authorList>
            <person name="Schachtman D."/>
        </authorList>
    </citation>
    <scope>NUCLEOTIDE SEQUENCE</scope>
    <source>
        <strain evidence="4">BE261</strain>
    </source>
</reference>
<gene>
    <name evidence="4" type="ORF">J2X12_003704</name>
</gene>
<sequence length="692" mass="76573">MSEYSSALVGFAVLRANYNAEAPSYIDNFRGFVLGVLAENEPKPLTRETVASQINDSFGIRIPDLVVGKILKRAKHTKHIDGDATGYVLTELGLRTAPAVRGLRDKYLRQQRDLEDRFLKFVDSEFPEHRDILATSVAEELSKYLERHAVPLIASSVKGKGFTRPHADHQSPGFDYVIARFVAHLHERDDIGFSYIEESAKGAILAAVVTLDTSSFRNSLGSLSIYLDTPVLIDLLGYSGSASMRATSQLIELAQAQGASLRVFEHSLREVDGVLQSAENYSRNAGRREARPIDLHFQEQGWNAADIVIARQSVPDAIKALGVETSTKPDNYRQYGLDEEKLEKSLQDVVHYKSENTRRYDVESISAIHRLRKGSSRGTLDRCGAVLLTDNTELVRAVQLLEDERHDWPLAMTDSALAGILWARSPAVATELPRHMVLAAAYAGMQPDPHLWSRYVDEVGVLEGRGGVSADDAIVLRSTTVGRNALMEETLGIDAEMTSESPLAVLERIRSEIKEPVLEQLRARQNSEASATTSADNAAAAWIKTSEEVERLAGELQKQKETNENLQVELKNSRQHESERRSALKTHAARRAKFLTNLLLWCVAGPLIVLVALKLIDPPWLGDVPEWLNWAIVIAAVVTAVLAILDSLGQGTVTQWLSPVERKLASRIESKELKKVSHHPTPGEGEMVSSKR</sequence>
<accession>A0AAW8NFY6</accession>
<keyword evidence="1" id="KW-0175">Coiled coil</keyword>
<comment type="caution">
    <text evidence="4">The sequence shown here is derived from an EMBL/GenBank/DDBJ whole genome shotgun (WGS) entry which is preliminary data.</text>
</comment>
<proteinExistence type="predicted"/>
<feature type="region of interest" description="Disordered" evidence="2">
    <location>
        <begin position="671"/>
        <end position="692"/>
    </location>
</feature>
<evidence type="ECO:0000313" key="5">
    <source>
        <dbReference type="Proteomes" id="UP001262032"/>
    </source>
</evidence>
<evidence type="ECO:0000256" key="3">
    <source>
        <dbReference type="SAM" id="Phobius"/>
    </source>
</evidence>
<dbReference type="EMBL" id="JAVDWN010000017">
    <property type="protein sequence ID" value="MDR7165650.1"/>
    <property type="molecule type" value="Genomic_DNA"/>
</dbReference>
<feature type="coiled-coil region" evidence="1">
    <location>
        <begin position="549"/>
        <end position="576"/>
    </location>
</feature>
<dbReference type="RefSeq" id="WP_139027837.1">
    <property type="nucleotide sequence ID" value="NZ_JAVDWN010000017.1"/>
</dbReference>
<name>A0AAW8NFY6_PSEOX</name>
<keyword evidence="3" id="KW-1133">Transmembrane helix</keyword>
<organism evidence="4 5">
    <name type="scientific">Pseudarthrobacter oxydans</name>
    <name type="common">Arthrobacter oxydans</name>
    <dbReference type="NCBI Taxonomy" id="1671"/>
    <lineage>
        <taxon>Bacteria</taxon>
        <taxon>Bacillati</taxon>
        <taxon>Actinomycetota</taxon>
        <taxon>Actinomycetes</taxon>
        <taxon>Micrococcales</taxon>
        <taxon>Micrococcaceae</taxon>
        <taxon>Pseudarthrobacter</taxon>
    </lineage>
</organism>
<keyword evidence="3" id="KW-0812">Transmembrane</keyword>
<evidence type="ECO:0000313" key="4">
    <source>
        <dbReference type="EMBL" id="MDR7165650.1"/>
    </source>
</evidence>
<feature type="transmembrane region" description="Helical" evidence="3">
    <location>
        <begin position="627"/>
        <end position="645"/>
    </location>
</feature>
<evidence type="ECO:0000256" key="1">
    <source>
        <dbReference type="SAM" id="Coils"/>
    </source>
</evidence>
<keyword evidence="3" id="KW-0472">Membrane</keyword>
<protein>
    <submittedName>
        <fullName evidence="4">Uncharacterized protein</fullName>
    </submittedName>
</protein>
<dbReference type="AlphaFoldDB" id="A0AAW8NFY6"/>
<feature type="transmembrane region" description="Helical" evidence="3">
    <location>
        <begin position="594"/>
        <end position="615"/>
    </location>
</feature>
<dbReference type="Proteomes" id="UP001262032">
    <property type="component" value="Unassembled WGS sequence"/>
</dbReference>